<evidence type="ECO:0000256" key="1">
    <source>
        <dbReference type="ARBA" id="ARBA00003819"/>
    </source>
</evidence>
<dbReference type="Proteomes" id="UP001201549">
    <property type="component" value="Unassembled WGS sequence"/>
</dbReference>
<name>A0ABT2FP44_9GAMM</name>
<evidence type="ECO:0000256" key="5">
    <source>
        <dbReference type="RuleBase" id="RU003939"/>
    </source>
</evidence>
<dbReference type="PANTHER" id="PTHR33175">
    <property type="entry name" value="DNA-BINDING PROTEIN HU"/>
    <property type="match status" value="1"/>
</dbReference>
<dbReference type="Pfam" id="PF00216">
    <property type="entry name" value="Bac_DNA_binding"/>
    <property type="match status" value="1"/>
</dbReference>
<dbReference type="RefSeq" id="WP_238897811.1">
    <property type="nucleotide sequence ID" value="NZ_JAKOGG010000016.1"/>
</dbReference>
<comment type="caution">
    <text evidence="6">The sequence shown here is derived from an EMBL/GenBank/DDBJ whole genome shotgun (WGS) entry which is preliminary data.</text>
</comment>
<gene>
    <name evidence="6" type="ORF">L9G74_16905</name>
</gene>
<keyword evidence="3" id="KW-0226">DNA condensation</keyword>
<dbReference type="SUPFAM" id="SSF47729">
    <property type="entry name" value="IHF-like DNA-binding proteins"/>
    <property type="match status" value="1"/>
</dbReference>
<sequence length="90" mass="9318">MNKAELIASIAEKAELTKTEASSALKSIESAITEALKDGSKVSIVGFGSFETATRAARTGRNPSTGAEIQIPAAVIPKFKPGKALKDSVN</sequence>
<dbReference type="Gene3D" id="4.10.520.10">
    <property type="entry name" value="IHF-like DNA-binding proteins"/>
    <property type="match status" value="1"/>
</dbReference>
<dbReference type="CDD" id="cd13831">
    <property type="entry name" value="HU"/>
    <property type="match status" value="1"/>
</dbReference>
<reference evidence="7" key="1">
    <citation type="submission" date="2023-07" db="EMBL/GenBank/DDBJ databases">
        <title>Shewanella mangrovi sp. nov., an acetaldehyde- degrading bacterium isolated from mangrove sediment.</title>
        <authorList>
            <person name="Liu Y."/>
        </authorList>
    </citation>
    <scope>NUCLEOTIDE SEQUENCE [LARGE SCALE GENOMIC DNA]</scope>
    <source>
        <strain evidence="7">C32</strain>
    </source>
</reference>
<organism evidence="6 7">
    <name type="scientific">Shewanella electrica</name>
    <dbReference type="NCBI Taxonomy" id="515560"/>
    <lineage>
        <taxon>Bacteria</taxon>
        <taxon>Pseudomonadati</taxon>
        <taxon>Pseudomonadota</taxon>
        <taxon>Gammaproteobacteria</taxon>
        <taxon>Alteromonadales</taxon>
        <taxon>Shewanellaceae</taxon>
        <taxon>Shewanella</taxon>
    </lineage>
</organism>
<evidence type="ECO:0000256" key="2">
    <source>
        <dbReference type="ARBA" id="ARBA00010529"/>
    </source>
</evidence>
<keyword evidence="7" id="KW-1185">Reference proteome</keyword>
<keyword evidence="4 6" id="KW-0238">DNA-binding</keyword>
<dbReference type="PRINTS" id="PR01727">
    <property type="entry name" value="DNABINDINGHU"/>
</dbReference>
<accession>A0ABT2FP44</accession>
<evidence type="ECO:0000256" key="3">
    <source>
        <dbReference type="ARBA" id="ARBA00023067"/>
    </source>
</evidence>
<dbReference type="EMBL" id="JAKOGG010000016">
    <property type="protein sequence ID" value="MCS4558119.1"/>
    <property type="molecule type" value="Genomic_DNA"/>
</dbReference>
<evidence type="ECO:0000313" key="6">
    <source>
        <dbReference type="EMBL" id="MCS4558119.1"/>
    </source>
</evidence>
<evidence type="ECO:0000313" key="7">
    <source>
        <dbReference type="Proteomes" id="UP001201549"/>
    </source>
</evidence>
<comment type="similarity">
    <text evidence="2 5">Belongs to the bacterial histone-like protein family.</text>
</comment>
<protein>
    <submittedName>
        <fullName evidence="6">HU family DNA-binding protein</fullName>
    </submittedName>
</protein>
<evidence type="ECO:0000256" key="4">
    <source>
        <dbReference type="ARBA" id="ARBA00023125"/>
    </source>
</evidence>
<proteinExistence type="inferred from homology"/>
<dbReference type="InterPro" id="IPR010992">
    <property type="entry name" value="IHF-like_DNA-bd_dom_sf"/>
</dbReference>
<dbReference type="SMART" id="SM00411">
    <property type="entry name" value="BHL"/>
    <property type="match status" value="1"/>
</dbReference>
<comment type="function">
    <text evidence="1">Histone-like DNA-binding protein which is capable of wrapping DNA to stabilize it, and thus to prevent its denaturation under extreme environmental conditions.</text>
</comment>
<dbReference type="GO" id="GO:0003677">
    <property type="term" value="F:DNA binding"/>
    <property type="evidence" value="ECO:0007669"/>
    <property type="project" value="UniProtKB-KW"/>
</dbReference>
<dbReference type="PANTHER" id="PTHR33175:SF3">
    <property type="entry name" value="DNA-BINDING PROTEIN HU-BETA"/>
    <property type="match status" value="1"/>
</dbReference>
<dbReference type="PROSITE" id="PS00045">
    <property type="entry name" value="HISTONE_LIKE"/>
    <property type="match status" value="1"/>
</dbReference>
<dbReference type="InterPro" id="IPR020816">
    <property type="entry name" value="Histone-like_DNA-bd_CS"/>
</dbReference>
<dbReference type="InterPro" id="IPR000119">
    <property type="entry name" value="Hist_DNA-bd"/>
</dbReference>